<feature type="compositionally biased region" description="Polar residues" evidence="1">
    <location>
        <begin position="71"/>
        <end position="86"/>
    </location>
</feature>
<feature type="compositionally biased region" description="Basic and acidic residues" evidence="1">
    <location>
        <begin position="185"/>
        <end position="197"/>
    </location>
</feature>
<reference evidence="4 5" key="1">
    <citation type="journal article" date="2019" name="Int. J. Syst. Evol. Microbiol.">
        <title>The Global Catalogue of Microorganisms (GCM) 10K type strain sequencing project: providing services to taxonomists for standard genome sequencing and annotation.</title>
        <authorList>
            <consortium name="The Broad Institute Genomics Platform"/>
            <consortium name="The Broad Institute Genome Sequencing Center for Infectious Disease"/>
            <person name="Wu L."/>
            <person name="Ma J."/>
        </authorList>
    </citation>
    <scope>NUCLEOTIDE SEQUENCE [LARGE SCALE GENOMIC DNA]</scope>
    <source>
        <strain evidence="4 5">XZYJT29</strain>
    </source>
</reference>
<dbReference type="Gene3D" id="1.10.30.50">
    <property type="match status" value="1"/>
</dbReference>
<gene>
    <name evidence="4" type="ORF">ACFQMA_15390</name>
</gene>
<evidence type="ECO:0000313" key="4">
    <source>
        <dbReference type="EMBL" id="MFC7141208.1"/>
    </source>
</evidence>
<feature type="domain" description="HNH nuclease" evidence="3">
    <location>
        <begin position="206"/>
        <end position="257"/>
    </location>
</feature>
<protein>
    <submittedName>
        <fullName evidence="4">HNH endonuclease</fullName>
    </submittedName>
</protein>
<dbReference type="GeneID" id="78821517"/>
<keyword evidence="4" id="KW-0378">Hydrolase</keyword>
<evidence type="ECO:0000259" key="3">
    <source>
        <dbReference type="SMART" id="SM00507"/>
    </source>
</evidence>
<dbReference type="Proteomes" id="UP001596432">
    <property type="component" value="Unassembled WGS sequence"/>
</dbReference>
<keyword evidence="4" id="KW-0255">Endonuclease</keyword>
<feature type="compositionally biased region" description="Polar residues" evidence="1">
    <location>
        <begin position="93"/>
        <end position="104"/>
    </location>
</feature>
<keyword evidence="5" id="KW-1185">Reference proteome</keyword>
<feature type="transmembrane region" description="Helical" evidence="2">
    <location>
        <begin position="147"/>
        <end position="169"/>
    </location>
</feature>
<proteinExistence type="predicted"/>
<name>A0ABD5Y5R0_9EURY</name>
<feature type="region of interest" description="Disordered" evidence="1">
    <location>
        <begin position="69"/>
        <end position="119"/>
    </location>
</feature>
<dbReference type="CDD" id="cd00085">
    <property type="entry name" value="HNHc"/>
    <property type="match status" value="1"/>
</dbReference>
<feature type="transmembrane region" description="Helical" evidence="2">
    <location>
        <begin position="123"/>
        <end position="141"/>
    </location>
</feature>
<organism evidence="4 5">
    <name type="scientific">Halosimplex aquaticum</name>
    <dbReference type="NCBI Taxonomy" id="3026162"/>
    <lineage>
        <taxon>Archaea</taxon>
        <taxon>Methanobacteriati</taxon>
        <taxon>Methanobacteriota</taxon>
        <taxon>Stenosarchaea group</taxon>
        <taxon>Halobacteria</taxon>
        <taxon>Halobacteriales</taxon>
        <taxon>Haloarculaceae</taxon>
        <taxon>Halosimplex</taxon>
    </lineage>
</organism>
<keyword evidence="2" id="KW-1133">Transmembrane helix</keyword>
<dbReference type="Pfam" id="PF01844">
    <property type="entry name" value="HNH"/>
    <property type="match status" value="1"/>
</dbReference>
<evidence type="ECO:0000256" key="2">
    <source>
        <dbReference type="SAM" id="Phobius"/>
    </source>
</evidence>
<feature type="region of interest" description="Disordered" evidence="1">
    <location>
        <begin position="185"/>
        <end position="208"/>
    </location>
</feature>
<dbReference type="InterPro" id="IPR003615">
    <property type="entry name" value="HNH_nuc"/>
</dbReference>
<comment type="caution">
    <text evidence="4">The sequence shown here is derived from an EMBL/GenBank/DDBJ whole genome shotgun (WGS) entry which is preliminary data.</text>
</comment>
<dbReference type="AlphaFoldDB" id="A0ABD5Y5R0"/>
<dbReference type="InterPro" id="IPR002711">
    <property type="entry name" value="HNH"/>
</dbReference>
<accession>A0ABD5Y5R0</accession>
<evidence type="ECO:0000256" key="1">
    <source>
        <dbReference type="SAM" id="MobiDB-lite"/>
    </source>
</evidence>
<dbReference type="EMBL" id="JBHTAS010000001">
    <property type="protein sequence ID" value="MFC7141208.1"/>
    <property type="molecule type" value="Genomic_DNA"/>
</dbReference>
<dbReference type="RefSeq" id="WP_274322296.1">
    <property type="nucleotide sequence ID" value="NZ_CP118158.1"/>
</dbReference>
<sequence>MGVVRREGDWRLEKREDGVYEITYNKDPQERILTPDYKPGMMDNYGIGAVPVHNVESYSEAEGLFEERANGRSSSMNANPGRTSPNGGFGVPSVQNSQPPSGANTAKVPAATDDSEQELPPGGVALVMVITGVVAIMTSGIQFGSIVFLVGSGFLIGGIGIIGLAFLSAETAAEGFEKLLTIEESSTEAKDTDDGTEKTPPAPESLKNDLYFERADQQCEWCGEQVDQPEVHHIVPRSEGGPNDRSNLIVLCPNHHRKADAGAISRSKLKSKIRRIEN</sequence>
<keyword evidence="4" id="KW-0540">Nuclease</keyword>
<keyword evidence="2" id="KW-0812">Transmembrane</keyword>
<evidence type="ECO:0000313" key="5">
    <source>
        <dbReference type="Proteomes" id="UP001596432"/>
    </source>
</evidence>
<keyword evidence="2" id="KW-0472">Membrane</keyword>
<dbReference type="SMART" id="SM00507">
    <property type="entry name" value="HNHc"/>
    <property type="match status" value="1"/>
</dbReference>
<dbReference type="GO" id="GO:0004519">
    <property type="term" value="F:endonuclease activity"/>
    <property type="evidence" value="ECO:0007669"/>
    <property type="project" value="UniProtKB-KW"/>
</dbReference>